<dbReference type="EMBL" id="FOFB01000023">
    <property type="protein sequence ID" value="SER07050.1"/>
    <property type="molecule type" value="Genomic_DNA"/>
</dbReference>
<reference evidence="8" key="1">
    <citation type="submission" date="2016-10" db="EMBL/GenBank/DDBJ databases">
        <authorList>
            <person name="Varghese N."/>
            <person name="Submissions S."/>
        </authorList>
    </citation>
    <scope>NUCLEOTIDE SEQUENCE [LARGE SCALE GENOMIC DNA]</scope>
    <source>
        <strain evidence="8">DSM 24740</strain>
    </source>
</reference>
<comment type="subcellular location">
    <subcellularLocation>
        <location evidence="1">Membrane</location>
        <topology evidence="1">Multi-pass membrane protein</topology>
    </subcellularLocation>
</comment>
<name>A0A1H9L6R7_9BACT</name>
<organism evidence="7 8">
    <name type="scientific">Neolewinella agarilytica</name>
    <dbReference type="NCBI Taxonomy" id="478744"/>
    <lineage>
        <taxon>Bacteria</taxon>
        <taxon>Pseudomonadati</taxon>
        <taxon>Bacteroidota</taxon>
        <taxon>Saprospiria</taxon>
        <taxon>Saprospirales</taxon>
        <taxon>Lewinellaceae</taxon>
        <taxon>Neolewinella</taxon>
    </lineage>
</organism>
<dbReference type="InterPro" id="IPR002549">
    <property type="entry name" value="AI-2E-like"/>
</dbReference>
<protein>
    <submittedName>
        <fullName evidence="7">Predicted PurR-regulated permease PerM</fullName>
    </submittedName>
</protein>
<feature type="transmembrane region" description="Helical" evidence="6">
    <location>
        <begin position="195"/>
        <end position="216"/>
    </location>
</feature>
<feature type="transmembrane region" description="Helical" evidence="6">
    <location>
        <begin position="298"/>
        <end position="325"/>
    </location>
</feature>
<gene>
    <name evidence="7" type="ORF">SAMN05444359_12325</name>
</gene>
<keyword evidence="3 6" id="KW-0812">Transmembrane</keyword>
<comment type="similarity">
    <text evidence="2">Belongs to the autoinducer-2 exporter (AI-2E) (TC 2.A.86) family.</text>
</comment>
<dbReference type="AlphaFoldDB" id="A0A1H9L6R7"/>
<evidence type="ECO:0000256" key="6">
    <source>
        <dbReference type="SAM" id="Phobius"/>
    </source>
</evidence>
<keyword evidence="5 6" id="KW-0472">Membrane</keyword>
<keyword evidence="8" id="KW-1185">Reference proteome</keyword>
<dbReference type="PANTHER" id="PTHR21716:SF64">
    <property type="entry name" value="AI-2 TRANSPORT PROTEIN TQSA"/>
    <property type="match status" value="1"/>
</dbReference>
<evidence type="ECO:0000256" key="5">
    <source>
        <dbReference type="ARBA" id="ARBA00023136"/>
    </source>
</evidence>
<dbReference type="PANTHER" id="PTHR21716">
    <property type="entry name" value="TRANSMEMBRANE PROTEIN"/>
    <property type="match status" value="1"/>
</dbReference>
<evidence type="ECO:0000256" key="4">
    <source>
        <dbReference type="ARBA" id="ARBA00022989"/>
    </source>
</evidence>
<feature type="transmembrane region" description="Helical" evidence="6">
    <location>
        <begin position="259"/>
        <end position="278"/>
    </location>
</feature>
<feature type="transmembrane region" description="Helical" evidence="6">
    <location>
        <begin position="60"/>
        <end position="78"/>
    </location>
</feature>
<evidence type="ECO:0000256" key="3">
    <source>
        <dbReference type="ARBA" id="ARBA00022692"/>
    </source>
</evidence>
<dbReference type="Pfam" id="PF01594">
    <property type="entry name" value="AI-2E_transport"/>
    <property type="match status" value="1"/>
</dbReference>
<keyword evidence="4 6" id="KW-1133">Transmembrane helix</keyword>
<feature type="transmembrane region" description="Helical" evidence="6">
    <location>
        <begin position="222"/>
        <end position="252"/>
    </location>
</feature>
<dbReference type="OrthoDB" id="9793390at2"/>
<dbReference type="InParanoid" id="A0A1H9L6R7"/>
<dbReference type="Proteomes" id="UP000199021">
    <property type="component" value="Unassembled WGS sequence"/>
</dbReference>
<evidence type="ECO:0000313" key="8">
    <source>
        <dbReference type="Proteomes" id="UP000199021"/>
    </source>
</evidence>
<accession>A0A1H9L6R7</accession>
<sequence>MKITQVAAWLLTIGLLLTLIVVGKAYLVPIFMALVIWYLVNALNNLFRHIPLVGARLPNALTLGMSLVFIGLSLYLVGDTVVATIQSFVVDSQKYAPRIDAQIARAYEIFRPDAEAPTLDSFALGDQLWTYSADLLNTITNFAKGLFLVLLYVLFFLIEQTAFGKKMTALGLGLDESNQLSVVLQEINTAMRTYLGVKTFTSLITALLSWIVLVAINLDFALFWAFLIFLFNYIPTIGSTTATALPAFLALVQFDSLTPFLIVAIGVTFIQILIGNIVEPRLMGDTLNISPLVVVLSLILWSMLWGIVGMLLSVPITVAIIIICAQFPTTRYVAILLSKDGKISAIDTLEEER</sequence>
<feature type="transmembrane region" description="Helical" evidence="6">
    <location>
        <begin position="139"/>
        <end position="158"/>
    </location>
</feature>
<dbReference type="RefSeq" id="WP_090171398.1">
    <property type="nucleotide sequence ID" value="NZ_FOFB01000023.1"/>
</dbReference>
<evidence type="ECO:0000256" key="1">
    <source>
        <dbReference type="ARBA" id="ARBA00004141"/>
    </source>
</evidence>
<feature type="transmembrane region" description="Helical" evidence="6">
    <location>
        <begin position="6"/>
        <end position="39"/>
    </location>
</feature>
<dbReference type="GO" id="GO:0016020">
    <property type="term" value="C:membrane"/>
    <property type="evidence" value="ECO:0007669"/>
    <property type="project" value="UniProtKB-SubCell"/>
</dbReference>
<proteinExistence type="inferred from homology"/>
<evidence type="ECO:0000256" key="2">
    <source>
        <dbReference type="ARBA" id="ARBA00009773"/>
    </source>
</evidence>
<dbReference type="GO" id="GO:0055085">
    <property type="term" value="P:transmembrane transport"/>
    <property type="evidence" value="ECO:0007669"/>
    <property type="project" value="TreeGrafter"/>
</dbReference>
<evidence type="ECO:0000313" key="7">
    <source>
        <dbReference type="EMBL" id="SER07050.1"/>
    </source>
</evidence>